<gene>
    <name evidence="1" type="ORF">FY528_06620</name>
</gene>
<dbReference type="EMBL" id="VTHL01000005">
    <property type="protein sequence ID" value="TYZ11368.1"/>
    <property type="molecule type" value="Genomic_DNA"/>
</dbReference>
<accession>A0A5D6V8T2</accession>
<evidence type="ECO:0000313" key="2">
    <source>
        <dbReference type="Proteomes" id="UP000322791"/>
    </source>
</evidence>
<dbReference type="Proteomes" id="UP000322791">
    <property type="component" value="Unassembled WGS sequence"/>
</dbReference>
<keyword evidence="2" id="KW-1185">Reference proteome</keyword>
<comment type="caution">
    <text evidence="1">The sequence shown here is derived from an EMBL/GenBank/DDBJ whole genome shotgun (WGS) entry which is preliminary data.</text>
</comment>
<dbReference type="RefSeq" id="WP_149070213.1">
    <property type="nucleotide sequence ID" value="NZ_VTHL01000005.1"/>
</dbReference>
<dbReference type="AlphaFoldDB" id="A0A5D6V8T2"/>
<name>A0A5D6V8T2_9BACT</name>
<sequence length="80" mass="9085">MKIPAIKQLVETQTLPDLVAAEEAILEEQAPAFEVPGEDEGEQLTHVLAAIFILNHMQDHQMEFKEALREYTKKVRVSLN</sequence>
<proteinExistence type="predicted"/>
<reference evidence="1 2" key="1">
    <citation type="submission" date="2019-08" db="EMBL/GenBank/DDBJ databases">
        <authorList>
            <person name="Seo M.-J."/>
        </authorList>
    </citation>
    <scope>NUCLEOTIDE SEQUENCE [LARGE SCALE GENOMIC DNA]</scope>
    <source>
        <strain evidence="1 2">KIGAM108</strain>
    </source>
</reference>
<evidence type="ECO:0000313" key="1">
    <source>
        <dbReference type="EMBL" id="TYZ11368.1"/>
    </source>
</evidence>
<dbReference type="Pfam" id="PF22264">
    <property type="entry name" value="DUF6952"/>
    <property type="match status" value="1"/>
</dbReference>
<dbReference type="InterPro" id="IPR053810">
    <property type="entry name" value="DUF6952"/>
</dbReference>
<protein>
    <submittedName>
        <fullName evidence="1">Uncharacterized protein</fullName>
    </submittedName>
</protein>
<organism evidence="1 2">
    <name type="scientific">Hymenobacter lutimineralis</name>
    <dbReference type="NCBI Taxonomy" id="2606448"/>
    <lineage>
        <taxon>Bacteria</taxon>
        <taxon>Pseudomonadati</taxon>
        <taxon>Bacteroidota</taxon>
        <taxon>Cytophagia</taxon>
        <taxon>Cytophagales</taxon>
        <taxon>Hymenobacteraceae</taxon>
        <taxon>Hymenobacter</taxon>
    </lineage>
</organism>